<gene>
    <name evidence="2" type="ORF">SAMN04488238_11651</name>
</gene>
<evidence type="ECO:0000313" key="2">
    <source>
        <dbReference type="EMBL" id="SDX71234.1"/>
    </source>
</evidence>
<reference evidence="2 3" key="1">
    <citation type="submission" date="2016-10" db="EMBL/GenBank/DDBJ databases">
        <authorList>
            <person name="de Groot N.N."/>
        </authorList>
    </citation>
    <scope>NUCLEOTIDE SEQUENCE [LARGE SCALE GENOMIC DNA]</scope>
    <source>
        <strain evidence="2 3">CGMCC 1.8894</strain>
    </source>
</reference>
<protein>
    <submittedName>
        <fullName evidence="2">Recombinase</fullName>
    </submittedName>
</protein>
<dbReference type="GO" id="GO:0003677">
    <property type="term" value="F:DNA binding"/>
    <property type="evidence" value="ECO:0007669"/>
    <property type="project" value="InterPro"/>
</dbReference>
<dbReference type="PANTHER" id="PTHR30461">
    <property type="entry name" value="DNA-INVERTASE FROM LAMBDOID PROPHAGE"/>
    <property type="match status" value="1"/>
</dbReference>
<proteinExistence type="predicted"/>
<dbReference type="PANTHER" id="PTHR30461:SF23">
    <property type="entry name" value="DNA RECOMBINASE-RELATED"/>
    <property type="match status" value="1"/>
</dbReference>
<dbReference type="AlphaFoldDB" id="A0A1H3E010"/>
<dbReference type="Proteomes" id="UP000198539">
    <property type="component" value="Unassembled WGS sequence"/>
</dbReference>
<dbReference type="InterPro" id="IPR050639">
    <property type="entry name" value="SSR_resolvase"/>
</dbReference>
<dbReference type="Gene3D" id="3.90.1750.20">
    <property type="entry name" value="Putative Large Serine Recombinase, Chain B, Domain 2"/>
    <property type="match status" value="1"/>
</dbReference>
<dbReference type="EMBL" id="FNOM01000016">
    <property type="protein sequence ID" value="SDX71234.1"/>
    <property type="molecule type" value="Genomic_DNA"/>
</dbReference>
<dbReference type="STRING" id="564137.SAMN04488238_11651"/>
<dbReference type="Pfam" id="PF07508">
    <property type="entry name" value="Recombinase"/>
    <property type="match status" value="1"/>
</dbReference>
<organism evidence="2 3">
    <name type="scientific">Roseicitreum antarcticum</name>
    <dbReference type="NCBI Taxonomy" id="564137"/>
    <lineage>
        <taxon>Bacteria</taxon>
        <taxon>Pseudomonadati</taxon>
        <taxon>Pseudomonadota</taxon>
        <taxon>Alphaproteobacteria</taxon>
        <taxon>Rhodobacterales</taxon>
        <taxon>Paracoccaceae</taxon>
        <taxon>Roseicitreum</taxon>
    </lineage>
</organism>
<dbReference type="GO" id="GO:0000150">
    <property type="term" value="F:DNA strand exchange activity"/>
    <property type="evidence" value="ECO:0007669"/>
    <property type="project" value="InterPro"/>
</dbReference>
<dbReference type="InterPro" id="IPR038109">
    <property type="entry name" value="DNA_bind_recomb_sf"/>
</dbReference>
<dbReference type="PROSITE" id="PS51737">
    <property type="entry name" value="RECOMBINASE_DNA_BIND"/>
    <property type="match status" value="1"/>
</dbReference>
<dbReference type="InterPro" id="IPR011109">
    <property type="entry name" value="DNA_bind_recombinase_dom"/>
</dbReference>
<sequence length="356" mass="39678">MAGEYSRELSVKVFAGQCRLVELGYRQGGAAGYGLRRVLIDEHGNPKGALSRGQQKSFQTDRVVLVPGPEQEKDVVRRMYRMFVEDGHSEREIAEALNAEGHLTDLERPWSRASVHQVMTNEKYIGNNVYNKVSFKLKHKRVVNPREMWIRAEGAYPGLAVHKGDAYPGEHDAIIDASLWDEVHEVIANNRVKRAAVAKEPSPALLRGLIFTETGVAMTPHHTKKGTRRYRYYVSMDVIKNRPKAELRGPQRLPGGMVEDAVVGEIRRLLRTPEVAARVSRTLRKDRPDLDEAAISASLTQFDDMWKALIPAEQARVVRLLVARVTASDAGLAVDLRHEGLSAIAALMAPAKVEVA</sequence>
<accession>A0A1H3E010</accession>
<evidence type="ECO:0000313" key="3">
    <source>
        <dbReference type="Proteomes" id="UP000198539"/>
    </source>
</evidence>
<feature type="domain" description="Recombinase" evidence="1">
    <location>
        <begin position="55"/>
        <end position="193"/>
    </location>
</feature>
<name>A0A1H3E010_9RHOB</name>
<keyword evidence="3" id="KW-1185">Reference proteome</keyword>
<dbReference type="OrthoDB" id="7277848at2"/>
<evidence type="ECO:0000259" key="1">
    <source>
        <dbReference type="PROSITE" id="PS51737"/>
    </source>
</evidence>